<dbReference type="GeneID" id="4562062"/>
<dbReference type="OrthoDB" id="2156052at2759"/>
<proteinExistence type="predicted"/>
<dbReference type="RefSeq" id="XP_001243479.2">
    <property type="nucleotide sequence ID" value="XM_001243478.2"/>
</dbReference>
<accession>J3KA77</accession>
<name>J3KA77_COCIM</name>
<keyword evidence="2" id="KW-1185">Reference proteome</keyword>
<protein>
    <submittedName>
        <fullName evidence="1">Uncharacterized protein</fullName>
    </submittedName>
</protein>
<sequence>MPQKQSEPGLCSFFILIINLKKVSEEVEDWKLLETNQADKKGGTEKEEAKAKISSQEPAIKQQGVLHGDTELQNILWNDIVKCLIIVDFGQVSIRFCWWTKRRTAPSFLEQPSAKMLVHGLVRKMTITGHLWLVDWNVCSKF</sequence>
<dbReference type="AlphaFoldDB" id="J3KA77"/>
<organism evidence="1 2">
    <name type="scientific">Coccidioides immitis (strain RS)</name>
    <name type="common">Valley fever fungus</name>
    <dbReference type="NCBI Taxonomy" id="246410"/>
    <lineage>
        <taxon>Eukaryota</taxon>
        <taxon>Fungi</taxon>
        <taxon>Dikarya</taxon>
        <taxon>Ascomycota</taxon>
        <taxon>Pezizomycotina</taxon>
        <taxon>Eurotiomycetes</taxon>
        <taxon>Eurotiomycetidae</taxon>
        <taxon>Onygenales</taxon>
        <taxon>Onygenaceae</taxon>
        <taxon>Coccidioides</taxon>
    </lineage>
</organism>
<dbReference type="InParanoid" id="J3KA77"/>
<dbReference type="Proteomes" id="UP000001261">
    <property type="component" value="Unassembled WGS sequence"/>
</dbReference>
<evidence type="ECO:0000313" key="2">
    <source>
        <dbReference type="Proteomes" id="UP000001261"/>
    </source>
</evidence>
<reference evidence="2" key="1">
    <citation type="journal article" date="2009" name="Genome Res.">
        <title>Comparative genomic analyses of the human fungal pathogens Coccidioides and their relatives.</title>
        <authorList>
            <person name="Sharpton T.J."/>
            <person name="Stajich J.E."/>
            <person name="Rounsley S.D."/>
            <person name="Gardner M.J."/>
            <person name="Wortman J.R."/>
            <person name="Jordar V.S."/>
            <person name="Maiti R."/>
            <person name="Kodira C.D."/>
            <person name="Neafsey D.E."/>
            <person name="Zeng Q."/>
            <person name="Hung C.-Y."/>
            <person name="McMahan C."/>
            <person name="Muszewska A."/>
            <person name="Grynberg M."/>
            <person name="Mandel M.A."/>
            <person name="Kellner E.M."/>
            <person name="Barker B.M."/>
            <person name="Galgiani J.N."/>
            <person name="Orbach M.J."/>
            <person name="Kirkland T.N."/>
            <person name="Cole G.T."/>
            <person name="Henn M.R."/>
            <person name="Birren B.W."/>
            <person name="Taylor J.W."/>
        </authorList>
    </citation>
    <scope>NUCLEOTIDE SEQUENCE [LARGE SCALE GENOMIC DNA]</scope>
    <source>
        <strain evidence="2">RS</strain>
    </source>
</reference>
<evidence type="ECO:0000313" key="1">
    <source>
        <dbReference type="EMBL" id="EAS31896.3"/>
    </source>
</evidence>
<gene>
    <name evidence="1" type="ORF">CIMG_07375</name>
</gene>
<dbReference type="Gene3D" id="1.10.510.10">
    <property type="entry name" value="Transferase(Phosphotransferase) domain 1"/>
    <property type="match status" value="1"/>
</dbReference>
<dbReference type="KEGG" id="cim:CIMG_07375"/>
<reference evidence="2" key="2">
    <citation type="journal article" date="2010" name="Genome Res.">
        <title>Population genomic sequencing of Coccidioides fungi reveals recent hybridization and transposon control.</title>
        <authorList>
            <person name="Neafsey D.E."/>
            <person name="Barker B.M."/>
            <person name="Sharpton T.J."/>
            <person name="Stajich J.E."/>
            <person name="Park D.J."/>
            <person name="Whiston E."/>
            <person name="Hung C.-Y."/>
            <person name="McMahan C."/>
            <person name="White J."/>
            <person name="Sykes S."/>
            <person name="Heiman D."/>
            <person name="Young S."/>
            <person name="Zeng Q."/>
            <person name="Abouelleil A."/>
            <person name="Aftuck L."/>
            <person name="Bessette D."/>
            <person name="Brown A."/>
            <person name="FitzGerald M."/>
            <person name="Lui A."/>
            <person name="Macdonald J.P."/>
            <person name="Priest M."/>
            <person name="Orbach M.J."/>
            <person name="Galgiani J.N."/>
            <person name="Kirkland T.N."/>
            <person name="Cole G.T."/>
            <person name="Birren B.W."/>
            <person name="Henn M.R."/>
            <person name="Taylor J.W."/>
            <person name="Rounsley S.D."/>
        </authorList>
    </citation>
    <scope>GENOME REANNOTATION</scope>
    <source>
        <strain evidence="2">RS</strain>
    </source>
</reference>
<dbReference type="VEuPathDB" id="FungiDB:CIMG_07375"/>
<dbReference type="EMBL" id="GG704912">
    <property type="protein sequence ID" value="EAS31896.3"/>
    <property type="molecule type" value="Genomic_DNA"/>
</dbReference>